<dbReference type="KEGG" id="scu:SCE1572_12585"/>
<dbReference type="Proteomes" id="UP000014803">
    <property type="component" value="Chromosome"/>
</dbReference>
<reference evidence="2 3" key="1">
    <citation type="journal article" date="2013" name="Sci. Rep.">
        <title>Extraordinary expansion of a Sorangium cellulosum genome from an alkaline milieu.</title>
        <authorList>
            <person name="Han K."/>
            <person name="Li Z.F."/>
            <person name="Peng R."/>
            <person name="Zhu L.P."/>
            <person name="Zhou T."/>
            <person name="Wang L.G."/>
            <person name="Li S.G."/>
            <person name="Zhang X.B."/>
            <person name="Hu W."/>
            <person name="Wu Z.H."/>
            <person name="Qin N."/>
            <person name="Li Y.Z."/>
        </authorList>
    </citation>
    <scope>NUCLEOTIDE SEQUENCE [LARGE SCALE GENOMIC DNA]</scope>
    <source>
        <strain evidence="2 3">So0157-2</strain>
    </source>
</reference>
<organism evidence="2 3">
    <name type="scientific">Sorangium cellulosum So0157-2</name>
    <dbReference type="NCBI Taxonomy" id="1254432"/>
    <lineage>
        <taxon>Bacteria</taxon>
        <taxon>Pseudomonadati</taxon>
        <taxon>Myxococcota</taxon>
        <taxon>Polyangia</taxon>
        <taxon>Polyangiales</taxon>
        <taxon>Polyangiaceae</taxon>
        <taxon>Sorangium</taxon>
    </lineage>
</organism>
<evidence type="ECO:0000313" key="2">
    <source>
        <dbReference type="EMBL" id="AGP35277.1"/>
    </source>
</evidence>
<evidence type="ECO:0000256" key="1">
    <source>
        <dbReference type="SAM" id="MobiDB-lite"/>
    </source>
</evidence>
<evidence type="ECO:0000313" key="3">
    <source>
        <dbReference type="Proteomes" id="UP000014803"/>
    </source>
</evidence>
<feature type="region of interest" description="Disordered" evidence="1">
    <location>
        <begin position="1"/>
        <end position="46"/>
    </location>
</feature>
<name>S4XPZ7_SORCE</name>
<accession>S4XPZ7</accession>
<proteinExistence type="predicted"/>
<sequence>MEHAAVQLLGSASKKFPKSTLPLTRRATQRPRHQPIETIDVLDRAQ</sequence>
<protein>
    <submittedName>
        <fullName evidence="2">Uncharacterized protein</fullName>
    </submittedName>
</protein>
<dbReference type="EMBL" id="CP003969">
    <property type="protein sequence ID" value="AGP35277.1"/>
    <property type="molecule type" value="Genomic_DNA"/>
</dbReference>
<gene>
    <name evidence="2" type="ORF">SCE1572_12585</name>
</gene>
<dbReference type="HOGENOM" id="CLU_3189122_0_0_7"/>
<dbReference type="AlphaFoldDB" id="S4XPZ7"/>